<dbReference type="EMBL" id="BLAF01000005">
    <property type="protein sequence ID" value="GES17721.1"/>
    <property type="molecule type" value="Genomic_DNA"/>
</dbReference>
<comment type="caution">
    <text evidence="2">The sequence shown here is derived from an EMBL/GenBank/DDBJ whole genome shotgun (WGS) entry which is preliminary data.</text>
</comment>
<dbReference type="AlphaFoldDB" id="A0A5M3XDT7"/>
<gene>
    <name evidence="2" type="ORF">Aple_006160</name>
</gene>
<evidence type="ECO:0000256" key="1">
    <source>
        <dbReference type="SAM" id="MobiDB-lite"/>
    </source>
</evidence>
<organism evidence="2 3">
    <name type="scientific">Acrocarpospora pleiomorpha</name>
    <dbReference type="NCBI Taxonomy" id="90975"/>
    <lineage>
        <taxon>Bacteria</taxon>
        <taxon>Bacillati</taxon>
        <taxon>Actinomycetota</taxon>
        <taxon>Actinomycetes</taxon>
        <taxon>Streptosporangiales</taxon>
        <taxon>Streptosporangiaceae</taxon>
        <taxon>Acrocarpospora</taxon>
    </lineage>
</organism>
<name>A0A5M3XDT7_9ACTN</name>
<proteinExistence type="predicted"/>
<sequence>MTDAPSRVAKATPPSAVARRSNGTESVAASWVSSPPARTSTSRAPSAATTVSPTGTAEVSWPVATTARVTRLAAVSTVSRRVVPCRSLTPCVSATVSPAPQPGLK</sequence>
<feature type="region of interest" description="Disordered" evidence="1">
    <location>
        <begin position="1"/>
        <end position="60"/>
    </location>
</feature>
<keyword evidence="3" id="KW-1185">Reference proteome</keyword>
<accession>A0A5M3XDT7</accession>
<feature type="compositionally biased region" description="Low complexity" evidence="1">
    <location>
        <begin position="26"/>
        <end position="60"/>
    </location>
</feature>
<reference evidence="2 3" key="1">
    <citation type="submission" date="2019-10" db="EMBL/GenBank/DDBJ databases">
        <title>Whole genome shotgun sequence of Acrocarpospora pleiomorpha NBRC 16267.</title>
        <authorList>
            <person name="Ichikawa N."/>
            <person name="Kimura A."/>
            <person name="Kitahashi Y."/>
            <person name="Komaki H."/>
            <person name="Oguchi A."/>
        </authorList>
    </citation>
    <scope>NUCLEOTIDE SEQUENCE [LARGE SCALE GENOMIC DNA]</scope>
    <source>
        <strain evidence="2 3">NBRC 16267</strain>
    </source>
</reference>
<evidence type="ECO:0000313" key="3">
    <source>
        <dbReference type="Proteomes" id="UP000377595"/>
    </source>
</evidence>
<dbReference type="Proteomes" id="UP000377595">
    <property type="component" value="Unassembled WGS sequence"/>
</dbReference>
<evidence type="ECO:0000313" key="2">
    <source>
        <dbReference type="EMBL" id="GES17721.1"/>
    </source>
</evidence>
<protein>
    <submittedName>
        <fullName evidence="2">Uncharacterized protein</fullName>
    </submittedName>
</protein>